<evidence type="ECO:0000313" key="1">
    <source>
        <dbReference type="EMBL" id="ASA54587.1"/>
    </source>
</evidence>
<proteinExistence type="predicted"/>
<accession>A0A1Z2SBU3</accession>
<protein>
    <recommendedName>
        <fullName evidence="3">DUF3800 domain-containing protein</fullName>
    </recommendedName>
</protein>
<dbReference type="AlphaFoldDB" id="A0A1Z2SBU3"/>
<evidence type="ECO:0000313" key="2">
    <source>
        <dbReference type="Proteomes" id="UP000196708"/>
    </source>
</evidence>
<dbReference type="KEGG" id="vga:BSQ33_01800"/>
<sequence length="370" mass="43189">MDVNELREMLIKYNDLRNTDEVYTFYYDETNNIRKLYLKDSGFNVNKTDNFILAGILHKGFSTGSDYSTLFKMLNLQKSAQELKLKHIAKGDFLDMLKSDKLLIILNWLIENKFYIHYFNLNIIYWSIIDIIDSIIGELDHPFYIMNHMSLKSDFYELANSNSDVFLNALHEFNYPDIPEEKAHEFCLWLIDFTCIHSCMLSNFRANVLENLVKESLRIESLPFISGFHGRVLIDSFMVFYLRNLYIFKNSIHIFDEEKSIQDDVKDFPLTDNGMPIHNHEFVTSHNSEAVQLSDIIAGFLGKYFSYLKDVNDEQLVLDKAGLTSKQFKTLSALKHIIDVSDDVSRGFFNVVSSEGEQRRNNHFLHGVNL</sequence>
<dbReference type="Proteomes" id="UP000196708">
    <property type="component" value="Chromosome 1"/>
</dbReference>
<dbReference type="InterPro" id="IPR024524">
    <property type="entry name" value="DUF3800"/>
</dbReference>
<dbReference type="OrthoDB" id="7541663at2"/>
<dbReference type="EMBL" id="CP018835">
    <property type="protein sequence ID" value="ASA54587.1"/>
    <property type="molecule type" value="Genomic_DNA"/>
</dbReference>
<evidence type="ECO:0008006" key="3">
    <source>
        <dbReference type="Google" id="ProtNLM"/>
    </source>
</evidence>
<gene>
    <name evidence="1" type="ORF">BSQ33_01800</name>
</gene>
<name>A0A1Z2SBU3_VIBGA</name>
<dbReference type="RefSeq" id="WP_088133122.1">
    <property type="nucleotide sequence ID" value="NZ_CP018835.1"/>
</dbReference>
<reference evidence="1 2" key="1">
    <citation type="submission" date="2016-12" db="EMBL/GenBank/DDBJ databases">
        <authorList>
            <person name="Song W.-J."/>
            <person name="Kurnit D.M."/>
        </authorList>
    </citation>
    <scope>NUCLEOTIDE SEQUENCE [LARGE SCALE GENOMIC DNA]</scope>
    <source>
        <strain evidence="1 2">ATCC 43942</strain>
    </source>
</reference>
<organism evidence="1 2">
    <name type="scientific">Vibrio gazogenes</name>
    <dbReference type="NCBI Taxonomy" id="687"/>
    <lineage>
        <taxon>Bacteria</taxon>
        <taxon>Pseudomonadati</taxon>
        <taxon>Pseudomonadota</taxon>
        <taxon>Gammaproteobacteria</taxon>
        <taxon>Vibrionales</taxon>
        <taxon>Vibrionaceae</taxon>
        <taxon>Vibrio</taxon>
    </lineage>
</organism>
<dbReference type="Pfam" id="PF12686">
    <property type="entry name" value="DUF3800"/>
    <property type="match status" value="1"/>
</dbReference>